<dbReference type="GO" id="GO:0051604">
    <property type="term" value="P:protein maturation"/>
    <property type="evidence" value="ECO:0007669"/>
    <property type="project" value="TreeGrafter"/>
</dbReference>
<accession>A0A2Z2M438</accession>
<evidence type="ECO:0000313" key="4">
    <source>
        <dbReference type="EMBL" id="ASJ00547.1"/>
    </source>
</evidence>
<feature type="domain" description="PurM-like C-terminal" evidence="3">
    <location>
        <begin position="150"/>
        <end position="307"/>
    </location>
</feature>
<proteinExistence type="inferred from homology"/>
<evidence type="ECO:0000313" key="5">
    <source>
        <dbReference type="Proteomes" id="UP000250134"/>
    </source>
</evidence>
<comment type="similarity">
    <text evidence="1">Belongs to the HypE family.</text>
</comment>
<protein>
    <submittedName>
        <fullName evidence="4">Hydrogenase</fullName>
    </submittedName>
</protein>
<dbReference type="PIRSF" id="PIRSF005644">
    <property type="entry name" value="Hdrgns_mtr_HypE"/>
    <property type="match status" value="1"/>
</dbReference>
<dbReference type="EMBL" id="CP014855">
    <property type="protein sequence ID" value="ASJ00547.1"/>
    <property type="molecule type" value="Genomic_DNA"/>
</dbReference>
<dbReference type="Gene3D" id="3.90.650.10">
    <property type="entry name" value="PurM-like C-terminal domain"/>
    <property type="match status" value="1"/>
</dbReference>
<dbReference type="SUPFAM" id="SSF55326">
    <property type="entry name" value="PurM N-terminal domain-like"/>
    <property type="match status" value="1"/>
</dbReference>
<dbReference type="Gene3D" id="3.30.1330.10">
    <property type="entry name" value="PurM-like, N-terminal domain"/>
    <property type="match status" value="1"/>
</dbReference>
<dbReference type="KEGG" id="tgg:A3K92_03180"/>
<dbReference type="PANTHER" id="PTHR30303">
    <property type="entry name" value="HYDROGENASE ISOENZYMES FORMATION PROTEIN HYPE"/>
    <property type="match status" value="1"/>
</dbReference>
<organism evidence="4 5">
    <name type="scientific">Thermococcus gorgonarius</name>
    <dbReference type="NCBI Taxonomy" id="71997"/>
    <lineage>
        <taxon>Archaea</taxon>
        <taxon>Methanobacteriati</taxon>
        <taxon>Methanobacteriota</taxon>
        <taxon>Thermococci</taxon>
        <taxon>Thermococcales</taxon>
        <taxon>Thermococcaceae</taxon>
        <taxon>Thermococcus</taxon>
    </lineage>
</organism>
<evidence type="ECO:0000256" key="1">
    <source>
        <dbReference type="ARBA" id="ARBA00006243"/>
    </source>
</evidence>
<dbReference type="OrthoDB" id="31494at2157"/>
<dbReference type="PANTHER" id="PTHR30303:SF4">
    <property type="entry name" value="HYDROGENASE EXPRESSION_FORMATION PROTEIN HYPE"/>
    <property type="match status" value="1"/>
</dbReference>
<dbReference type="InterPro" id="IPR036676">
    <property type="entry name" value="PurM-like_C_sf"/>
</dbReference>
<dbReference type="Pfam" id="PF00586">
    <property type="entry name" value="AIRS"/>
    <property type="match status" value="1"/>
</dbReference>
<dbReference type="CDD" id="cd06061">
    <property type="entry name" value="PurM-like1"/>
    <property type="match status" value="1"/>
</dbReference>
<dbReference type="InterPro" id="IPR011854">
    <property type="entry name" value="HypE"/>
</dbReference>
<dbReference type="InterPro" id="IPR016188">
    <property type="entry name" value="PurM-like_N"/>
</dbReference>
<reference evidence="4 5" key="1">
    <citation type="submission" date="2016-03" db="EMBL/GenBank/DDBJ databases">
        <title>Complete genome sequence of Thermococcus gorgonarius.</title>
        <authorList>
            <person name="Oger P.M."/>
        </authorList>
    </citation>
    <scope>NUCLEOTIDE SEQUENCE [LARGE SCALE GENOMIC DNA]</scope>
    <source>
        <strain evidence="4 5">W-12</strain>
    </source>
</reference>
<dbReference type="AlphaFoldDB" id="A0A2Z2M438"/>
<dbReference type="RefSeq" id="WP_088884887.1">
    <property type="nucleotide sequence ID" value="NZ_CP014855.1"/>
</dbReference>
<keyword evidence="5" id="KW-1185">Reference proteome</keyword>
<sequence length="329" mass="35732">MLPAGKVPSEILEKLFRTLGSEDERVLVGPGIGIDFAAISFGDKVVVASTDPITGAVEDIGFYAVHVNANDIAVSGARPRWFLVTILLPENSDEELPVRIMRDIDREAKKLGISIVGGHTEVTPGLDRPIVVGTMLGEKEGNPIRPNNAKPGDAIVMTKWAGLEGTSIIARENRKELEDVFGRDFVERAASLLDYISIVPEAIVAAEFGVNAMHDPTEGGIANGLHEMADSSGLGIRVYPEKIPIRKETMAICKFYDLNPLALLGSGSLLIAVKRDHARALVERLASRGINAAVIGEFLAEKKRVAVVNGEERPFPRPRSDELWKVFKR</sequence>
<feature type="domain" description="PurM-like N-terminal" evidence="2">
    <location>
        <begin position="35"/>
        <end position="137"/>
    </location>
</feature>
<name>A0A2Z2M438_THEGO</name>
<dbReference type="Proteomes" id="UP000250134">
    <property type="component" value="Chromosome"/>
</dbReference>
<dbReference type="InterPro" id="IPR036921">
    <property type="entry name" value="PurM-like_N_sf"/>
</dbReference>
<dbReference type="Pfam" id="PF02769">
    <property type="entry name" value="AIRS_C"/>
    <property type="match status" value="1"/>
</dbReference>
<gene>
    <name evidence="4" type="ORF">A3K92_03180</name>
</gene>
<dbReference type="SUPFAM" id="SSF56042">
    <property type="entry name" value="PurM C-terminal domain-like"/>
    <property type="match status" value="1"/>
</dbReference>
<dbReference type="GeneID" id="33331519"/>
<evidence type="ECO:0000259" key="3">
    <source>
        <dbReference type="Pfam" id="PF02769"/>
    </source>
</evidence>
<evidence type="ECO:0000259" key="2">
    <source>
        <dbReference type="Pfam" id="PF00586"/>
    </source>
</evidence>
<dbReference type="InterPro" id="IPR010918">
    <property type="entry name" value="PurM-like_C_dom"/>
</dbReference>